<dbReference type="PROSITE" id="PS50935">
    <property type="entry name" value="SSB"/>
    <property type="match status" value="1"/>
</dbReference>
<keyword evidence="5" id="KW-1185">Reference proteome</keyword>
<evidence type="ECO:0000313" key="4">
    <source>
        <dbReference type="EMBL" id="RKD76490.1"/>
    </source>
</evidence>
<dbReference type="PANTHER" id="PTHR10302:SF27">
    <property type="entry name" value="SINGLE-STRANDED DNA-BINDING PROTEIN"/>
    <property type="match status" value="1"/>
</dbReference>
<reference evidence="4 5" key="1">
    <citation type="submission" date="2018-09" db="EMBL/GenBank/DDBJ databases">
        <title>Genomic Encyclopedia of Archaeal and Bacterial Type Strains, Phase II (KMG-II): from individual species to whole genera.</title>
        <authorList>
            <person name="Goeker M."/>
        </authorList>
    </citation>
    <scope>NUCLEOTIDE SEQUENCE [LARGE SCALE GENOMIC DNA]</scope>
    <source>
        <strain evidence="4 5">DSM 17008</strain>
    </source>
</reference>
<accession>A0A419V907</accession>
<proteinExistence type="inferred from homology"/>
<dbReference type="PIRSF" id="PIRSF002070">
    <property type="entry name" value="SSB"/>
    <property type="match status" value="1"/>
</dbReference>
<dbReference type="EMBL" id="RAPK01000006">
    <property type="protein sequence ID" value="RKD76490.1"/>
    <property type="molecule type" value="Genomic_DNA"/>
</dbReference>
<name>A0A419V907_9BACL</name>
<dbReference type="Proteomes" id="UP000285120">
    <property type="component" value="Unassembled WGS sequence"/>
</dbReference>
<dbReference type="SUPFAM" id="SSF50249">
    <property type="entry name" value="Nucleic acid-binding proteins"/>
    <property type="match status" value="1"/>
</dbReference>
<keyword evidence="1 2" id="KW-0238">DNA-binding</keyword>
<dbReference type="GO" id="GO:0009295">
    <property type="term" value="C:nucleoid"/>
    <property type="evidence" value="ECO:0007669"/>
    <property type="project" value="TreeGrafter"/>
</dbReference>
<dbReference type="Pfam" id="PF00436">
    <property type="entry name" value="SSB"/>
    <property type="match status" value="1"/>
</dbReference>
<evidence type="ECO:0000313" key="5">
    <source>
        <dbReference type="Proteomes" id="UP000285120"/>
    </source>
</evidence>
<dbReference type="OrthoDB" id="9809878at2"/>
<dbReference type="HAMAP" id="MF_00984">
    <property type="entry name" value="SSB"/>
    <property type="match status" value="1"/>
</dbReference>
<comment type="subunit">
    <text evidence="2">Homotetramer.</text>
</comment>
<dbReference type="NCBIfam" id="TIGR00621">
    <property type="entry name" value="ssb"/>
    <property type="match status" value="1"/>
</dbReference>
<evidence type="ECO:0000256" key="1">
    <source>
        <dbReference type="ARBA" id="ARBA00023125"/>
    </source>
</evidence>
<dbReference type="PANTHER" id="PTHR10302">
    <property type="entry name" value="SINGLE-STRANDED DNA-BINDING PROTEIN"/>
    <property type="match status" value="1"/>
</dbReference>
<dbReference type="Gene3D" id="2.40.50.140">
    <property type="entry name" value="Nucleic acid-binding proteins"/>
    <property type="match status" value="1"/>
</dbReference>
<gene>
    <name evidence="4" type="ORF">ATL39_0709</name>
</gene>
<organism evidence="4 5">
    <name type="scientific">Sinobaca qinghaiensis</name>
    <dbReference type="NCBI Taxonomy" id="342944"/>
    <lineage>
        <taxon>Bacteria</taxon>
        <taxon>Bacillati</taxon>
        <taxon>Bacillota</taxon>
        <taxon>Bacilli</taxon>
        <taxon>Bacillales</taxon>
        <taxon>Sporolactobacillaceae</taxon>
        <taxon>Sinobaca</taxon>
    </lineage>
</organism>
<comment type="caution">
    <text evidence="2">Lacks conserved residue(s) required for the propagation of feature annotation.</text>
</comment>
<dbReference type="InterPro" id="IPR000424">
    <property type="entry name" value="Primosome_PriB/ssb"/>
</dbReference>
<protein>
    <recommendedName>
        <fullName evidence="2 3">Single-stranded DNA-binding protein</fullName>
        <shortName evidence="2">SSB</shortName>
    </recommendedName>
</protein>
<dbReference type="GO" id="GO:0006260">
    <property type="term" value="P:DNA replication"/>
    <property type="evidence" value="ECO:0007669"/>
    <property type="project" value="InterPro"/>
</dbReference>
<evidence type="ECO:0000256" key="3">
    <source>
        <dbReference type="PIRNR" id="PIRNR002070"/>
    </source>
</evidence>
<dbReference type="InterPro" id="IPR012340">
    <property type="entry name" value="NA-bd_OB-fold"/>
</dbReference>
<comment type="caution">
    <text evidence="4">The sequence shown here is derived from an EMBL/GenBank/DDBJ whole genome shotgun (WGS) entry which is preliminary data.</text>
</comment>
<dbReference type="GO" id="GO:0003697">
    <property type="term" value="F:single-stranded DNA binding"/>
    <property type="evidence" value="ECO:0007669"/>
    <property type="project" value="UniProtKB-UniRule"/>
</dbReference>
<dbReference type="RefSeq" id="WP_120191888.1">
    <property type="nucleotide sequence ID" value="NZ_RAPK01000006.1"/>
</dbReference>
<sequence length="131" mass="15033">MFNQVTMVGRFTKDPELLYTKEGIAVCRFTLAVQRHFKNQQGEYGADFVPVTVWRKQAENTASYCHKGATVGVTGRIHTRSYDNKDQQRVHVVEVNAEQVRFLKLQPQKETSVLHNFAADEDEPMEDPVFS</sequence>
<dbReference type="AlphaFoldDB" id="A0A419V907"/>
<dbReference type="CDD" id="cd04496">
    <property type="entry name" value="SSB_OBF"/>
    <property type="match status" value="1"/>
</dbReference>
<evidence type="ECO:0000256" key="2">
    <source>
        <dbReference type="HAMAP-Rule" id="MF_00984"/>
    </source>
</evidence>
<dbReference type="InterPro" id="IPR011344">
    <property type="entry name" value="ssDNA-bd"/>
</dbReference>